<gene>
    <name evidence="2" type="ORF">ADEAN_000529000</name>
</gene>
<feature type="region of interest" description="Disordered" evidence="1">
    <location>
        <begin position="1"/>
        <end position="20"/>
    </location>
</feature>
<evidence type="ECO:0000256" key="1">
    <source>
        <dbReference type="SAM" id="MobiDB-lite"/>
    </source>
</evidence>
<feature type="region of interest" description="Disordered" evidence="1">
    <location>
        <begin position="81"/>
        <end position="121"/>
    </location>
</feature>
<evidence type="ECO:0000313" key="3">
    <source>
        <dbReference type="Proteomes" id="UP000515908"/>
    </source>
</evidence>
<dbReference type="AlphaFoldDB" id="A0A7G2CFL0"/>
<organism evidence="2 3">
    <name type="scientific">Angomonas deanei</name>
    <dbReference type="NCBI Taxonomy" id="59799"/>
    <lineage>
        <taxon>Eukaryota</taxon>
        <taxon>Discoba</taxon>
        <taxon>Euglenozoa</taxon>
        <taxon>Kinetoplastea</taxon>
        <taxon>Metakinetoplastina</taxon>
        <taxon>Trypanosomatida</taxon>
        <taxon>Trypanosomatidae</taxon>
        <taxon>Strigomonadinae</taxon>
        <taxon>Angomonas</taxon>
    </lineage>
</organism>
<name>A0A7G2CFL0_9TRYP</name>
<dbReference type="VEuPathDB" id="TriTrypDB:ADEAN_000529000"/>
<proteinExistence type="predicted"/>
<protein>
    <submittedName>
        <fullName evidence="2">Uncharacterized protein</fullName>
    </submittedName>
</protein>
<feature type="region of interest" description="Disordered" evidence="1">
    <location>
        <begin position="30"/>
        <end position="68"/>
    </location>
</feature>
<feature type="compositionally biased region" description="Polar residues" evidence="1">
    <location>
        <begin position="1"/>
        <end position="11"/>
    </location>
</feature>
<reference evidence="2 3" key="1">
    <citation type="submission" date="2020-08" db="EMBL/GenBank/DDBJ databases">
        <authorList>
            <person name="Newling K."/>
            <person name="Davey J."/>
            <person name="Forrester S."/>
        </authorList>
    </citation>
    <scope>NUCLEOTIDE SEQUENCE [LARGE SCALE GENOMIC DNA]</scope>
    <source>
        <strain evidence="3">Crithidia deanei Carvalho (ATCC PRA-265)</strain>
    </source>
</reference>
<dbReference type="EMBL" id="LR877153">
    <property type="protein sequence ID" value="CAD2217807.1"/>
    <property type="molecule type" value="Genomic_DNA"/>
</dbReference>
<feature type="compositionally biased region" description="Basic and acidic residues" evidence="1">
    <location>
        <begin position="92"/>
        <end position="102"/>
    </location>
</feature>
<dbReference type="Proteomes" id="UP000515908">
    <property type="component" value="Chromosome 09"/>
</dbReference>
<accession>A0A7G2CFL0</accession>
<evidence type="ECO:0000313" key="2">
    <source>
        <dbReference type="EMBL" id="CAD2217807.1"/>
    </source>
</evidence>
<sequence length="161" mass="17411">MAEATVQQSTMLGEKGSVLAPEWAERLVETTASVSWSSASEEEKGKEGTAAPTVDPAPTATAPKTNTIALKDDEQLVYENGEMKVVKNKQQVKRERPDEGDSKKKKPKPDPAAGGRSNGLAMSREELQSMVAEWNISDTLKQVILVGLQPPRTVVQLPDPD</sequence>
<keyword evidence="3" id="KW-1185">Reference proteome</keyword>
<feature type="compositionally biased region" description="Low complexity" evidence="1">
    <location>
        <begin position="48"/>
        <end position="68"/>
    </location>
</feature>
<feature type="compositionally biased region" description="Low complexity" evidence="1">
    <location>
        <begin position="30"/>
        <end position="39"/>
    </location>
</feature>